<proteinExistence type="predicted"/>
<protein>
    <submittedName>
        <fullName evidence="2">Uncharacterized protein</fullName>
    </submittedName>
</protein>
<feature type="region of interest" description="Disordered" evidence="1">
    <location>
        <begin position="1"/>
        <end position="20"/>
    </location>
</feature>
<dbReference type="EMBL" id="LAZR01017657">
    <property type="protein sequence ID" value="KKL99506.1"/>
    <property type="molecule type" value="Genomic_DNA"/>
</dbReference>
<comment type="caution">
    <text evidence="2">The sequence shown here is derived from an EMBL/GenBank/DDBJ whole genome shotgun (WGS) entry which is preliminary data.</text>
</comment>
<gene>
    <name evidence="2" type="ORF">LCGC14_1813730</name>
</gene>
<dbReference type="AlphaFoldDB" id="A0A0F9H927"/>
<reference evidence="2" key="1">
    <citation type="journal article" date="2015" name="Nature">
        <title>Complex archaea that bridge the gap between prokaryotes and eukaryotes.</title>
        <authorList>
            <person name="Spang A."/>
            <person name="Saw J.H."/>
            <person name="Jorgensen S.L."/>
            <person name="Zaremba-Niedzwiedzka K."/>
            <person name="Martijn J."/>
            <person name="Lind A.E."/>
            <person name="van Eijk R."/>
            <person name="Schleper C."/>
            <person name="Guy L."/>
            <person name="Ettema T.J."/>
        </authorList>
    </citation>
    <scope>NUCLEOTIDE SEQUENCE</scope>
</reference>
<accession>A0A0F9H927</accession>
<evidence type="ECO:0000256" key="1">
    <source>
        <dbReference type="SAM" id="MobiDB-lite"/>
    </source>
</evidence>
<evidence type="ECO:0000313" key="2">
    <source>
        <dbReference type="EMBL" id="KKL99506.1"/>
    </source>
</evidence>
<organism evidence="2">
    <name type="scientific">marine sediment metagenome</name>
    <dbReference type="NCBI Taxonomy" id="412755"/>
    <lineage>
        <taxon>unclassified sequences</taxon>
        <taxon>metagenomes</taxon>
        <taxon>ecological metagenomes</taxon>
    </lineage>
</organism>
<feature type="region of interest" description="Disordered" evidence="1">
    <location>
        <begin position="104"/>
        <end position="131"/>
    </location>
</feature>
<name>A0A0F9H927_9ZZZZ</name>
<sequence>MATYTWVRGGGTPLRRRPRPGEANVWKRCYGCRTLNRQPARVCRGCRETLQLRRAKRKKLDVDAQLRRADSMIADWHRRTRLALGRISKWTKVRNRLMRKQVDEARAAANQDRAPLSRPARRALRVREGSA</sequence>